<keyword evidence="7" id="KW-1185">Reference proteome</keyword>
<dbReference type="PANTHER" id="PTHR43280:SF30">
    <property type="entry name" value="MMSAB OPERON REGULATORY PROTEIN"/>
    <property type="match status" value="1"/>
</dbReference>
<keyword evidence="3" id="KW-0804">Transcription</keyword>
<dbReference type="InterPro" id="IPR002491">
    <property type="entry name" value="ABC_transptr_periplasmic_BD"/>
</dbReference>
<dbReference type="SUPFAM" id="SSF46689">
    <property type="entry name" value="Homeodomain-like"/>
    <property type="match status" value="2"/>
</dbReference>
<protein>
    <submittedName>
        <fullName evidence="6">Substrate-binding family protein</fullName>
    </submittedName>
</protein>
<evidence type="ECO:0000259" key="5">
    <source>
        <dbReference type="PROSITE" id="PS50983"/>
    </source>
</evidence>
<keyword evidence="2" id="KW-0238">DNA-binding</keyword>
<evidence type="ECO:0000259" key="4">
    <source>
        <dbReference type="PROSITE" id="PS01124"/>
    </source>
</evidence>
<proteinExistence type="predicted"/>
<dbReference type="InterPro" id="IPR018062">
    <property type="entry name" value="HTH_AraC-typ_CS"/>
</dbReference>
<dbReference type="GO" id="GO:0043565">
    <property type="term" value="F:sequence-specific DNA binding"/>
    <property type="evidence" value="ECO:0007669"/>
    <property type="project" value="InterPro"/>
</dbReference>
<comment type="caution">
    <text evidence="6">The sequence shown here is derived from an EMBL/GenBank/DDBJ whole genome shotgun (WGS) entry which is preliminary data.</text>
</comment>
<feature type="domain" description="Fe/B12 periplasmic-binding" evidence="5">
    <location>
        <begin position="113"/>
        <end position="373"/>
    </location>
</feature>
<evidence type="ECO:0000256" key="3">
    <source>
        <dbReference type="ARBA" id="ARBA00023163"/>
    </source>
</evidence>
<dbReference type="Pfam" id="PF01497">
    <property type="entry name" value="Peripla_BP_2"/>
    <property type="match status" value="1"/>
</dbReference>
<dbReference type="RefSeq" id="WP_116063360.1">
    <property type="nucleotide sequence ID" value="NZ_QRDZ01000023.1"/>
</dbReference>
<dbReference type="SMART" id="SM00342">
    <property type="entry name" value="HTH_ARAC"/>
    <property type="match status" value="1"/>
</dbReference>
<dbReference type="Gene3D" id="3.40.50.1980">
    <property type="entry name" value="Nitrogenase molybdenum iron protein domain"/>
    <property type="match status" value="2"/>
</dbReference>
<dbReference type="Pfam" id="PF12833">
    <property type="entry name" value="HTH_18"/>
    <property type="match status" value="1"/>
</dbReference>
<evidence type="ECO:0000313" key="6">
    <source>
        <dbReference type="EMBL" id="RED64371.1"/>
    </source>
</evidence>
<gene>
    <name evidence="6" type="ORF">DFP98_12343</name>
</gene>
<dbReference type="GO" id="GO:0003700">
    <property type="term" value="F:DNA-binding transcription factor activity"/>
    <property type="evidence" value="ECO:0007669"/>
    <property type="project" value="InterPro"/>
</dbReference>
<dbReference type="PANTHER" id="PTHR43280">
    <property type="entry name" value="ARAC-FAMILY TRANSCRIPTIONAL REGULATOR"/>
    <property type="match status" value="1"/>
</dbReference>
<organism evidence="6 7">
    <name type="scientific">Cohnella phaseoli</name>
    <dbReference type="NCBI Taxonomy" id="456490"/>
    <lineage>
        <taxon>Bacteria</taxon>
        <taxon>Bacillati</taxon>
        <taxon>Bacillota</taxon>
        <taxon>Bacilli</taxon>
        <taxon>Bacillales</taxon>
        <taxon>Paenibacillaceae</taxon>
        <taxon>Cohnella</taxon>
    </lineage>
</organism>
<dbReference type="AlphaFoldDB" id="A0A3D9IRE7"/>
<keyword evidence="1" id="KW-0805">Transcription regulation</keyword>
<feature type="domain" description="HTH araC/xylS-type" evidence="4">
    <location>
        <begin position="11"/>
        <end position="109"/>
    </location>
</feature>
<evidence type="ECO:0000256" key="2">
    <source>
        <dbReference type="ARBA" id="ARBA00023125"/>
    </source>
</evidence>
<name>A0A3D9IRE7_9BACL</name>
<dbReference type="PROSITE" id="PS00041">
    <property type="entry name" value="HTH_ARAC_FAMILY_1"/>
    <property type="match status" value="1"/>
</dbReference>
<dbReference type="InterPro" id="IPR018060">
    <property type="entry name" value="HTH_AraC"/>
</dbReference>
<dbReference type="PROSITE" id="PS01124">
    <property type="entry name" value="HTH_ARAC_FAMILY_2"/>
    <property type="match status" value="1"/>
</dbReference>
<reference evidence="6 7" key="1">
    <citation type="submission" date="2018-07" db="EMBL/GenBank/DDBJ databases">
        <title>Genomic Encyclopedia of Type Strains, Phase III (KMG-III): the genomes of soil and plant-associated and newly described type strains.</title>
        <authorList>
            <person name="Whitman W."/>
        </authorList>
    </citation>
    <scope>NUCLEOTIDE SEQUENCE [LARGE SCALE GENOMIC DNA]</scope>
    <source>
        <strain evidence="6 7">CECT 7287</strain>
    </source>
</reference>
<evidence type="ECO:0000256" key="1">
    <source>
        <dbReference type="ARBA" id="ARBA00023015"/>
    </source>
</evidence>
<dbReference type="PROSITE" id="PS50983">
    <property type="entry name" value="FE_B12_PBP"/>
    <property type="match status" value="1"/>
</dbReference>
<evidence type="ECO:0000313" key="7">
    <source>
        <dbReference type="Proteomes" id="UP000256977"/>
    </source>
</evidence>
<dbReference type="EMBL" id="QRDZ01000023">
    <property type="protein sequence ID" value="RED64371.1"/>
    <property type="molecule type" value="Genomic_DNA"/>
</dbReference>
<sequence length="381" mass="43462">MGKETPRDKIEAVILYMKRHLREKLPRDQLAELAGLTPEHFSRVFKKHTGQSPVDYLIRIRVERAEELLRSTSLAIKEIARQVGIEDPYYFSRVFKKVTGAAPSDSPRRSVPRVVALDYYGHLRALGVEPVAIDAHAVGMQGELADWSAYTQDIGPSVEKGPNPERLRSHRPELIVSHSQQHASALAEYGRVYVVKENEDPIYGQLTSLGGVLGRETEARRWLEAYERKLEGLRAAARAYFREETVALLRVRAEVLQVYGNMIMGYPLYKALRLAPPRKLSKQFVINANYHSSVIEPEELSHYGADHLFVVVQPDEATRSLWERIRSTRIWADYPAVRRGNVYELDVRRWLAYDPVSILSQAEEVAELARARMNATHKNPS</sequence>
<dbReference type="Gene3D" id="1.10.10.60">
    <property type="entry name" value="Homeodomain-like"/>
    <property type="match status" value="2"/>
</dbReference>
<dbReference type="InterPro" id="IPR009057">
    <property type="entry name" value="Homeodomain-like_sf"/>
</dbReference>
<accession>A0A3D9IRE7</accession>
<dbReference type="SUPFAM" id="SSF53807">
    <property type="entry name" value="Helical backbone' metal receptor"/>
    <property type="match status" value="1"/>
</dbReference>
<dbReference type="OrthoDB" id="2461801at2"/>
<dbReference type="Proteomes" id="UP000256977">
    <property type="component" value="Unassembled WGS sequence"/>
</dbReference>